<accession>A0ABW0Q015</accession>
<dbReference type="InterPro" id="IPR000917">
    <property type="entry name" value="Sulfatase_N"/>
</dbReference>
<dbReference type="EMBL" id="JBHSML010000013">
    <property type="protein sequence ID" value="MFC5518070.1"/>
    <property type="molecule type" value="Genomic_DNA"/>
</dbReference>
<dbReference type="SUPFAM" id="SSF53649">
    <property type="entry name" value="Alkaline phosphatase-like"/>
    <property type="match status" value="1"/>
</dbReference>
<reference evidence="4" key="1">
    <citation type="journal article" date="2019" name="Int. J. Syst. Evol. Microbiol.">
        <title>The Global Catalogue of Microorganisms (GCM) 10K type strain sequencing project: providing services to taxonomists for standard genome sequencing and annotation.</title>
        <authorList>
            <consortium name="The Broad Institute Genomics Platform"/>
            <consortium name="The Broad Institute Genome Sequencing Center for Infectious Disease"/>
            <person name="Wu L."/>
            <person name="Ma J."/>
        </authorList>
    </citation>
    <scope>NUCLEOTIDE SEQUENCE [LARGE SCALE GENOMIC DNA]</scope>
    <source>
        <strain evidence="4">KACC 12633</strain>
    </source>
</reference>
<organism evidence="3 4">
    <name type="scientific">Kaistia terrae</name>
    <dbReference type="NCBI Taxonomy" id="537017"/>
    <lineage>
        <taxon>Bacteria</taxon>
        <taxon>Pseudomonadati</taxon>
        <taxon>Pseudomonadota</taxon>
        <taxon>Alphaproteobacteria</taxon>
        <taxon>Hyphomicrobiales</taxon>
        <taxon>Kaistiaceae</taxon>
        <taxon>Kaistia</taxon>
    </lineage>
</organism>
<dbReference type="Proteomes" id="UP001596150">
    <property type="component" value="Unassembled WGS sequence"/>
</dbReference>
<protein>
    <submittedName>
        <fullName evidence="3">Sulfatase-like hydrolase/transferase</fullName>
    </submittedName>
</protein>
<evidence type="ECO:0000256" key="1">
    <source>
        <dbReference type="ARBA" id="ARBA00008779"/>
    </source>
</evidence>
<keyword evidence="4" id="KW-1185">Reference proteome</keyword>
<dbReference type="PANTHER" id="PTHR42693:SF33">
    <property type="entry name" value="ARYLSULFATASE"/>
    <property type="match status" value="1"/>
</dbReference>
<proteinExistence type="inferred from homology"/>
<comment type="caution">
    <text evidence="3">The sequence shown here is derived from an EMBL/GenBank/DDBJ whole genome shotgun (WGS) entry which is preliminary data.</text>
</comment>
<dbReference type="InterPro" id="IPR050738">
    <property type="entry name" value="Sulfatase"/>
</dbReference>
<dbReference type="InterPro" id="IPR017850">
    <property type="entry name" value="Alkaline_phosphatase_core_sf"/>
</dbReference>
<comment type="similarity">
    <text evidence="1">Belongs to the sulfatase family.</text>
</comment>
<dbReference type="Pfam" id="PF00884">
    <property type="entry name" value="Sulfatase"/>
    <property type="match status" value="1"/>
</dbReference>
<dbReference type="RefSeq" id="WP_266343755.1">
    <property type="nucleotide sequence ID" value="NZ_JAPKNH010000003.1"/>
</dbReference>
<feature type="domain" description="Sulfatase N-terminal" evidence="2">
    <location>
        <begin position="86"/>
        <end position="227"/>
    </location>
</feature>
<dbReference type="PANTHER" id="PTHR42693">
    <property type="entry name" value="ARYLSULFATASE FAMILY MEMBER"/>
    <property type="match status" value="1"/>
</dbReference>
<name>A0ABW0Q015_9HYPH</name>
<evidence type="ECO:0000313" key="4">
    <source>
        <dbReference type="Proteomes" id="UP001596150"/>
    </source>
</evidence>
<evidence type="ECO:0000313" key="3">
    <source>
        <dbReference type="EMBL" id="MFC5518070.1"/>
    </source>
</evidence>
<dbReference type="Gene3D" id="3.40.720.10">
    <property type="entry name" value="Alkaline Phosphatase, subunit A"/>
    <property type="match status" value="1"/>
</dbReference>
<evidence type="ECO:0000259" key="2">
    <source>
        <dbReference type="Pfam" id="PF00884"/>
    </source>
</evidence>
<gene>
    <name evidence="3" type="ORF">ACFPP9_19985</name>
</gene>
<sequence length="423" mass="46918">MPQSRVYRSYFSSATSTQMVLAYLFHGNDCEMDTALAIAKPAANNPSLFSTLRRAGYRTEFLGVSMQPGKKMLPLLAETLPPVWSTNDFDALLQKFDEATDADRFAIYVWNLVTHVEHAMALGPYAQGLDDLIGGACAVADHALGGMLDLLERKSLLGETTVVIFGDHGDDYWTHGFKNGLLHGVEPHTQIVHCPLMIRDASLPSGNDHGLASTIDLAATCFDLLGVIPELPFAGSGQSLASAPRRQFAFSQNFTANQPDAVKMDIRKAFSVHDGSHTLMVSSRGLEMFNHRLDPGNHCNLLHFFDLDRDGGLTFRDVHGAHQHFSMAVGAMLERDDTVRRDFKRLCAALRDWLAGKQDYIAARAPPVVNPLDPACFDRINRHGQEAFFAGARDVRRGRGRSIRRSLGRLLRYLFRRSDHVRA</sequence>